<sequence length="252" mass="27101">MVYELKGRNVLVTGGSRGLGEVICIKFAQEGCNVAINYLASAEKSKTLAEKLEKDYGVKAIIIQADMGKEEDCIRTIQETISSLGGIDISNAGYTRFSNFPDLTATTAHDWDYCYAVNVKAQHILLREASPTFKDNPEGGSLIMSSSIAATHPSGSSMPYSVTKAAQIHLMKCLAFTQGPKIRVNAVLPGLLLTEWGLRYSPQMIESAKTTAKLGKETDLEDCAQVFVDIARNSSMTGQAITVDSGLGIALP</sequence>
<dbReference type="PANTHER" id="PTHR43618:SF2">
    <property type="entry name" value="CHAIN DEHYDROGENASE, PUTATIVE (AFU_ORTHOLOGUE AFUA_6G06930)-RELATED"/>
    <property type="match status" value="1"/>
</dbReference>
<evidence type="ECO:0000256" key="3">
    <source>
        <dbReference type="ARBA" id="ARBA00023002"/>
    </source>
</evidence>
<dbReference type="SUPFAM" id="SSF51735">
    <property type="entry name" value="NAD(P)-binding Rossmann-fold domains"/>
    <property type="match status" value="1"/>
</dbReference>
<proteinExistence type="inferred from homology"/>
<dbReference type="Proteomes" id="UP000696280">
    <property type="component" value="Unassembled WGS sequence"/>
</dbReference>
<evidence type="ECO:0000313" key="5">
    <source>
        <dbReference type="Proteomes" id="UP000696280"/>
    </source>
</evidence>
<dbReference type="InterPro" id="IPR002347">
    <property type="entry name" value="SDR_fam"/>
</dbReference>
<comment type="similarity">
    <text evidence="1">Belongs to the short-chain dehydrogenases/reductases (SDR) family.</text>
</comment>
<accession>A0A9N9L811</accession>
<dbReference type="AlphaFoldDB" id="A0A9N9L811"/>
<dbReference type="EMBL" id="CAJVRL010000092">
    <property type="protein sequence ID" value="CAG8959778.1"/>
    <property type="molecule type" value="Genomic_DNA"/>
</dbReference>
<keyword evidence="5" id="KW-1185">Reference proteome</keyword>
<evidence type="ECO:0000256" key="1">
    <source>
        <dbReference type="ARBA" id="ARBA00006484"/>
    </source>
</evidence>
<evidence type="ECO:0000256" key="2">
    <source>
        <dbReference type="ARBA" id="ARBA00022857"/>
    </source>
</evidence>
<organism evidence="4 5">
    <name type="scientific">Hymenoscyphus fraxineus</name>
    <dbReference type="NCBI Taxonomy" id="746836"/>
    <lineage>
        <taxon>Eukaryota</taxon>
        <taxon>Fungi</taxon>
        <taxon>Dikarya</taxon>
        <taxon>Ascomycota</taxon>
        <taxon>Pezizomycotina</taxon>
        <taxon>Leotiomycetes</taxon>
        <taxon>Helotiales</taxon>
        <taxon>Helotiaceae</taxon>
        <taxon>Hymenoscyphus</taxon>
    </lineage>
</organism>
<dbReference type="Gene3D" id="3.40.50.720">
    <property type="entry name" value="NAD(P)-binding Rossmann-like Domain"/>
    <property type="match status" value="1"/>
</dbReference>
<comment type="caution">
    <text evidence="4">The sequence shown here is derived from an EMBL/GenBank/DDBJ whole genome shotgun (WGS) entry which is preliminary data.</text>
</comment>
<dbReference type="PRINTS" id="PR00081">
    <property type="entry name" value="GDHRDH"/>
</dbReference>
<dbReference type="PANTHER" id="PTHR43618">
    <property type="entry name" value="7-ALPHA-HYDROXYSTEROID DEHYDROGENASE"/>
    <property type="match status" value="1"/>
</dbReference>
<dbReference type="CDD" id="cd05233">
    <property type="entry name" value="SDR_c"/>
    <property type="match status" value="1"/>
</dbReference>
<dbReference type="OrthoDB" id="37659at2759"/>
<gene>
    <name evidence="4" type="ORF">HYFRA_00001685</name>
</gene>
<dbReference type="Pfam" id="PF13561">
    <property type="entry name" value="adh_short_C2"/>
    <property type="match status" value="1"/>
</dbReference>
<evidence type="ECO:0000313" key="4">
    <source>
        <dbReference type="EMBL" id="CAG8959778.1"/>
    </source>
</evidence>
<keyword evidence="2" id="KW-0521">NADP</keyword>
<keyword evidence="3" id="KW-0560">Oxidoreductase</keyword>
<protein>
    <submittedName>
        <fullName evidence="4">Uncharacterized protein</fullName>
    </submittedName>
</protein>
<dbReference type="GO" id="GO:0016491">
    <property type="term" value="F:oxidoreductase activity"/>
    <property type="evidence" value="ECO:0007669"/>
    <property type="project" value="UniProtKB-KW"/>
</dbReference>
<dbReference type="InterPro" id="IPR052178">
    <property type="entry name" value="Sec_Metab_Biosynth_SDR"/>
</dbReference>
<name>A0A9N9L811_9HELO</name>
<dbReference type="InterPro" id="IPR036291">
    <property type="entry name" value="NAD(P)-bd_dom_sf"/>
</dbReference>
<reference evidence="4" key="1">
    <citation type="submission" date="2021-07" db="EMBL/GenBank/DDBJ databases">
        <authorList>
            <person name="Durling M."/>
        </authorList>
    </citation>
    <scope>NUCLEOTIDE SEQUENCE</scope>
</reference>